<dbReference type="InterPro" id="IPR028871">
    <property type="entry name" value="BlueCu_1_BS"/>
</dbReference>
<dbReference type="GO" id="GO:0005507">
    <property type="term" value="F:copper ion binding"/>
    <property type="evidence" value="ECO:0007669"/>
    <property type="project" value="InterPro"/>
</dbReference>
<dbReference type="PROSITE" id="PS00196">
    <property type="entry name" value="COPPER_BLUE"/>
    <property type="match status" value="1"/>
</dbReference>
<evidence type="ECO:0000313" key="8">
    <source>
        <dbReference type="EMBL" id="MCS3709132.1"/>
    </source>
</evidence>
<keyword evidence="4" id="KW-0186">Copper</keyword>
<dbReference type="Proteomes" id="UP001155057">
    <property type="component" value="Unassembled WGS sequence"/>
</dbReference>
<feature type="compositionally biased region" description="Low complexity" evidence="5">
    <location>
        <begin position="45"/>
        <end position="58"/>
    </location>
</feature>
<dbReference type="PANTHER" id="PTHR38439">
    <property type="entry name" value="AURACYANIN-B"/>
    <property type="match status" value="1"/>
</dbReference>
<keyword evidence="2" id="KW-0479">Metal-binding</keyword>
<feature type="domain" description="Blue (type 1) copper" evidence="6">
    <location>
        <begin position="67"/>
        <end position="188"/>
    </location>
</feature>
<evidence type="ECO:0000259" key="6">
    <source>
        <dbReference type="Pfam" id="PF00127"/>
    </source>
</evidence>
<dbReference type="InterPro" id="IPR000923">
    <property type="entry name" value="BlueCu_1"/>
</dbReference>
<dbReference type="PROSITE" id="PS51318">
    <property type="entry name" value="TAT"/>
    <property type="match status" value="1"/>
</dbReference>
<evidence type="ECO:0000256" key="5">
    <source>
        <dbReference type="SAM" id="MobiDB-lite"/>
    </source>
</evidence>
<feature type="compositionally biased region" description="Polar residues" evidence="5">
    <location>
        <begin position="65"/>
        <end position="75"/>
    </location>
</feature>
<evidence type="ECO:0000313" key="10">
    <source>
        <dbReference type="Proteomes" id="UP001155057"/>
    </source>
</evidence>
<keyword evidence="3" id="KW-0249">Electron transport</keyword>
<gene>
    <name evidence="9" type="ORF">GGP45_001541</name>
    <name evidence="8" type="ORF">GGP61_000727</name>
    <name evidence="7" type="ORF">GGP71_000807</name>
</gene>
<dbReference type="InterPro" id="IPR008972">
    <property type="entry name" value="Cupredoxin"/>
</dbReference>
<dbReference type="Gene3D" id="2.60.40.420">
    <property type="entry name" value="Cupredoxins - blue copper proteins"/>
    <property type="match status" value="1"/>
</dbReference>
<dbReference type="PANTHER" id="PTHR38439:SF2">
    <property type="entry name" value="OUTER MEMBRANE PROTEIN H.8"/>
    <property type="match status" value="1"/>
</dbReference>
<dbReference type="Proteomes" id="UP001155144">
    <property type="component" value="Unassembled WGS sequence"/>
</dbReference>
<sequence length="189" mass="19395">MANEQDVSRRDFLQRLSVVGIAGLGAGSLVSACGGGGGEGGGSSSGSTSQSASQASGQSSGGGAQTVTIHPQGNQMKYKETEFEVPADTEIELVFENTASSPSMQHNVVLMNKPPEQSTFKEVGQAGVQAGASNEYVPDHPAVLAATDISKPGETVSVTFTTPSESGKYGYVCTYPGHWATMQGTMIVT</sequence>
<evidence type="ECO:0000313" key="7">
    <source>
        <dbReference type="EMBL" id="MCS3676900.1"/>
    </source>
</evidence>
<dbReference type="InterPro" id="IPR006311">
    <property type="entry name" value="TAT_signal"/>
</dbReference>
<evidence type="ECO:0000256" key="1">
    <source>
        <dbReference type="ARBA" id="ARBA00022448"/>
    </source>
</evidence>
<evidence type="ECO:0000256" key="4">
    <source>
        <dbReference type="ARBA" id="ARBA00023008"/>
    </source>
</evidence>
<comment type="caution">
    <text evidence="8">The sequence shown here is derived from an EMBL/GenBank/DDBJ whole genome shotgun (WGS) entry which is preliminary data.</text>
</comment>
<dbReference type="GO" id="GO:0009055">
    <property type="term" value="F:electron transfer activity"/>
    <property type="evidence" value="ECO:0007669"/>
    <property type="project" value="InterPro"/>
</dbReference>
<feature type="region of interest" description="Disordered" evidence="5">
    <location>
        <begin position="32"/>
        <end position="76"/>
    </location>
</feature>
<dbReference type="RefSeq" id="WP_011404337.1">
    <property type="nucleotide sequence ID" value="NZ_CALTSD010000036.1"/>
</dbReference>
<dbReference type="EMBL" id="JANUBL010000002">
    <property type="protein sequence ID" value="MCS4121199.1"/>
    <property type="molecule type" value="Genomic_DNA"/>
</dbReference>
<protein>
    <submittedName>
        <fullName evidence="8">Azurin</fullName>
    </submittedName>
</protein>
<proteinExistence type="predicted"/>
<dbReference type="Proteomes" id="UP001155027">
    <property type="component" value="Unassembled WGS sequence"/>
</dbReference>
<evidence type="ECO:0000313" key="9">
    <source>
        <dbReference type="EMBL" id="MCS4121199.1"/>
    </source>
</evidence>
<dbReference type="InterPro" id="IPR050845">
    <property type="entry name" value="Cu-binding_ET"/>
</dbReference>
<organism evidence="8 10">
    <name type="scientific">Salinibacter ruber</name>
    <dbReference type="NCBI Taxonomy" id="146919"/>
    <lineage>
        <taxon>Bacteria</taxon>
        <taxon>Pseudomonadati</taxon>
        <taxon>Rhodothermota</taxon>
        <taxon>Rhodothermia</taxon>
        <taxon>Rhodothermales</taxon>
        <taxon>Salinibacteraceae</taxon>
        <taxon>Salinibacter</taxon>
    </lineage>
</organism>
<evidence type="ECO:0000256" key="3">
    <source>
        <dbReference type="ARBA" id="ARBA00022982"/>
    </source>
</evidence>
<feature type="compositionally biased region" description="Gly residues" evidence="5">
    <location>
        <begin position="33"/>
        <end position="44"/>
    </location>
</feature>
<accession>A0A9X2Q962</accession>
<name>A0A9X2Q962_9BACT</name>
<dbReference type="AlphaFoldDB" id="A0A9X2Q962"/>
<evidence type="ECO:0000256" key="2">
    <source>
        <dbReference type="ARBA" id="ARBA00022723"/>
    </source>
</evidence>
<dbReference type="SUPFAM" id="SSF49503">
    <property type="entry name" value="Cupredoxins"/>
    <property type="match status" value="1"/>
</dbReference>
<dbReference type="EMBL" id="JANUAE010000002">
    <property type="protein sequence ID" value="MCS3709132.1"/>
    <property type="molecule type" value="Genomic_DNA"/>
</dbReference>
<dbReference type="Pfam" id="PF00127">
    <property type="entry name" value="Copper-bind"/>
    <property type="match status" value="1"/>
</dbReference>
<keyword evidence="1" id="KW-0813">Transport</keyword>
<dbReference type="CDD" id="cd04233">
    <property type="entry name" value="Auracyanin"/>
    <property type="match status" value="1"/>
</dbReference>
<dbReference type="EMBL" id="JANUAU010000002">
    <property type="protein sequence ID" value="MCS3676900.1"/>
    <property type="molecule type" value="Genomic_DNA"/>
</dbReference>
<reference evidence="8" key="1">
    <citation type="submission" date="2022-08" db="EMBL/GenBank/DDBJ databases">
        <title>Genomic Encyclopedia of Type Strains, Phase V (KMG-V): Genome sequencing to study the core and pangenomes of soil and plant-associated prokaryotes.</title>
        <authorList>
            <person name="Whitman W."/>
        </authorList>
    </citation>
    <scope>NUCLEOTIDE SEQUENCE</scope>
    <source>
        <strain evidence="7">0</strain>
        <strain evidence="9">SP3026</strain>
        <strain evidence="8">SP3049</strain>
    </source>
</reference>